<evidence type="ECO:0000256" key="2">
    <source>
        <dbReference type="SAM" id="SignalP"/>
    </source>
</evidence>
<evidence type="ECO:0000256" key="1">
    <source>
        <dbReference type="SAM" id="MobiDB-lite"/>
    </source>
</evidence>
<feature type="signal peptide" evidence="2">
    <location>
        <begin position="1"/>
        <end position="26"/>
    </location>
</feature>
<keyword evidence="2" id="KW-0732">Signal</keyword>
<feature type="region of interest" description="Disordered" evidence="1">
    <location>
        <begin position="104"/>
        <end position="212"/>
    </location>
</feature>
<dbReference type="AlphaFoldDB" id="A0A1B6HYX9"/>
<evidence type="ECO:0000313" key="3">
    <source>
        <dbReference type="EMBL" id="JAS79877.1"/>
    </source>
</evidence>
<feature type="compositionally biased region" description="Polar residues" evidence="1">
    <location>
        <begin position="127"/>
        <end position="148"/>
    </location>
</feature>
<feature type="compositionally biased region" description="Polar residues" evidence="1">
    <location>
        <begin position="104"/>
        <end position="116"/>
    </location>
</feature>
<proteinExistence type="predicted"/>
<gene>
    <name evidence="3" type="ORF">g.22045</name>
</gene>
<sequence>SDDTIMSCSTLLALLIGIYLVTSCQGRSIAESKYNNQKDADENQFLVGHSASNSKIARKRTGINVPLNKWFHYETREEVPTVLRTSFIPLDSTKFTISSVNPIHSTPHTRESTVYPTSYEPIHSTDLPLSSQEPIHSTEHTGGSTAYPTSLEPVHSTDLPVSSQEPIHSTEHTGGSTATAYPTSPEPVHSTDLPLSSQEPIHSTEHTGGSTA</sequence>
<name>A0A1B6HYX9_9HEMI</name>
<feature type="chain" id="PRO_5008584799" evidence="2">
    <location>
        <begin position="27"/>
        <end position="212"/>
    </location>
</feature>
<accession>A0A1B6HYX9</accession>
<feature type="non-terminal residue" evidence="3">
    <location>
        <position position="1"/>
    </location>
</feature>
<reference evidence="3" key="1">
    <citation type="submission" date="2015-11" db="EMBL/GenBank/DDBJ databases">
        <title>De novo transcriptome assembly of four potential Pierce s Disease insect vectors from Arizona vineyards.</title>
        <authorList>
            <person name="Tassone E.E."/>
        </authorList>
    </citation>
    <scope>NUCLEOTIDE SEQUENCE</scope>
</reference>
<protein>
    <submittedName>
        <fullName evidence="3">Uncharacterized protein</fullName>
    </submittedName>
</protein>
<feature type="compositionally biased region" description="Polar residues" evidence="1">
    <location>
        <begin position="193"/>
        <end position="212"/>
    </location>
</feature>
<feature type="non-terminal residue" evidence="3">
    <location>
        <position position="212"/>
    </location>
</feature>
<feature type="compositionally biased region" description="Polar residues" evidence="1">
    <location>
        <begin position="159"/>
        <end position="182"/>
    </location>
</feature>
<organism evidence="3">
    <name type="scientific">Homalodisca liturata</name>
    <dbReference type="NCBI Taxonomy" id="320908"/>
    <lineage>
        <taxon>Eukaryota</taxon>
        <taxon>Metazoa</taxon>
        <taxon>Ecdysozoa</taxon>
        <taxon>Arthropoda</taxon>
        <taxon>Hexapoda</taxon>
        <taxon>Insecta</taxon>
        <taxon>Pterygota</taxon>
        <taxon>Neoptera</taxon>
        <taxon>Paraneoptera</taxon>
        <taxon>Hemiptera</taxon>
        <taxon>Auchenorrhyncha</taxon>
        <taxon>Membracoidea</taxon>
        <taxon>Cicadellidae</taxon>
        <taxon>Cicadellinae</taxon>
        <taxon>Proconiini</taxon>
        <taxon>Homalodisca</taxon>
    </lineage>
</organism>
<dbReference type="EMBL" id="GECU01027829">
    <property type="protein sequence ID" value="JAS79877.1"/>
    <property type="molecule type" value="Transcribed_RNA"/>
</dbReference>